<comment type="caution">
    <text evidence="1">The sequence shown here is derived from an EMBL/GenBank/DDBJ whole genome shotgun (WGS) entry which is preliminary data.</text>
</comment>
<gene>
    <name evidence="1" type="ORF">OVA965_LOCUS37959</name>
    <name evidence="2" type="ORF">TMI583_LOCUS39092</name>
</gene>
<name>A0A8S2FPZ3_9BILA</name>
<dbReference type="EMBL" id="CAJNOK010036709">
    <property type="protein sequence ID" value="CAF1524823.1"/>
    <property type="molecule type" value="Genomic_DNA"/>
</dbReference>
<evidence type="ECO:0000313" key="3">
    <source>
        <dbReference type="Proteomes" id="UP000677228"/>
    </source>
</evidence>
<dbReference type="InterPro" id="IPR032675">
    <property type="entry name" value="LRR_dom_sf"/>
</dbReference>
<evidence type="ECO:0000313" key="1">
    <source>
        <dbReference type="EMBL" id="CAF1524823.1"/>
    </source>
</evidence>
<proteinExistence type="predicted"/>
<dbReference type="Gene3D" id="3.80.10.10">
    <property type="entry name" value="Ribonuclease Inhibitor"/>
    <property type="match status" value="1"/>
</dbReference>
<accession>A0A8S2FPZ3</accession>
<dbReference type="AlphaFoldDB" id="A0A8S2FPZ3"/>
<reference evidence="1" key="1">
    <citation type="submission" date="2021-02" db="EMBL/GenBank/DDBJ databases">
        <authorList>
            <person name="Nowell W R."/>
        </authorList>
    </citation>
    <scope>NUCLEOTIDE SEQUENCE</scope>
</reference>
<sequence length="269" mass="31781">MCTRIENFSSELFYMIFDYLCNEDISFAFSGLNLRLNRIVSKMNKPHFSFTKYSPTKFHNFWINYMPLIKHKVVALEFLGRQIDLKDILFTGFNCLTSLVLEDINCRQAEYVITENLSKLKRLSIRGLFADYYQNKNVMIASLLQLIFHHLSNLQDLIILPADNEKLVYDEQTILSTKNRLKTLTIHLHYINNLFSILQYLPYIEHVNFTFSSYYRMSVFQTMYLIPTLTILNIHSVMNPCFDLVKYLFKCCPNLREFTNNGIQMTACN</sequence>
<protein>
    <submittedName>
        <fullName evidence="1">Uncharacterized protein</fullName>
    </submittedName>
</protein>
<dbReference type="SUPFAM" id="SSF52047">
    <property type="entry name" value="RNI-like"/>
    <property type="match status" value="1"/>
</dbReference>
<dbReference type="Proteomes" id="UP000677228">
    <property type="component" value="Unassembled WGS sequence"/>
</dbReference>
<dbReference type="Proteomes" id="UP000682733">
    <property type="component" value="Unassembled WGS sequence"/>
</dbReference>
<organism evidence="1 3">
    <name type="scientific">Didymodactylos carnosus</name>
    <dbReference type="NCBI Taxonomy" id="1234261"/>
    <lineage>
        <taxon>Eukaryota</taxon>
        <taxon>Metazoa</taxon>
        <taxon>Spiralia</taxon>
        <taxon>Gnathifera</taxon>
        <taxon>Rotifera</taxon>
        <taxon>Eurotatoria</taxon>
        <taxon>Bdelloidea</taxon>
        <taxon>Philodinida</taxon>
        <taxon>Philodinidae</taxon>
        <taxon>Didymodactylos</taxon>
    </lineage>
</organism>
<evidence type="ECO:0000313" key="2">
    <source>
        <dbReference type="EMBL" id="CAF4311540.1"/>
    </source>
</evidence>
<dbReference type="EMBL" id="CAJOBA010058880">
    <property type="protein sequence ID" value="CAF4311540.1"/>
    <property type="molecule type" value="Genomic_DNA"/>
</dbReference>